<evidence type="ECO:0000313" key="1">
    <source>
        <dbReference type="EMBL" id="KDE63797.1"/>
    </source>
</evidence>
<dbReference type="RefSeq" id="WP_005952991.1">
    <property type="nucleotide sequence ID" value="NZ_JAAC01000062.1"/>
</dbReference>
<name>A0AB73BXE4_9FUSO</name>
<dbReference type="EMBL" id="JAAC01000062">
    <property type="protein sequence ID" value="KDE63797.1"/>
    <property type="molecule type" value="Genomic_DNA"/>
</dbReference>
<accession>A0AB73BXE4</accession>
<dbReference type="AlphaFoldDB" id="A0AB73BXE4"/>
<organism evidence="1 2">
    <name type="scientific">Fusobacterium necrophorum BL</name>
    <dbReference type="NCBI Taxonomy" id="1441732"/>
    <lineage>
        <taxon>Bacteria</taxon>
        <taxon>Fusobacteriati</taxon>
        <taxon>Fusobacteriota</taxon>
        <taxon>Fusobacteriia</taxon>
        <taxon>Fusobacteriales</taxon>
        <taxon>Fusobacteriaceae</taxon>
        <taxon>Fusobacterium</taxon>
    </lineage>
</organism>
<dbReference type="Proteomes" id="UP000027473">
    <property type="component" value="Unassembled WGS sequence"/>
</dbReference>
<comment type="caution">
    <text evidence="1">The sequence shown here is derived from an EMBL/GenBank/DDBJ whole genome shotgun (WGS) entry which is preliminary data.</text>
</comment>
<gene>
    <name evidence="1" type="ORF">FUSO3_04530</name>
</gene>
<protein>
    <submittedName>
        <fullName evidence="1">Uncharacterized protein</fullName>
    </submittedName>
</protein>
<reference evidence="1 2" key="1">
    <citation type="submission" date="2014-01" db="EMBL/GenBank/DDBJ databases">
        <title>Comparative genomics of Fusobacterium necrophorum wild isolates.</title>
        <authorList>
            <person name="Kittichotirat W."/>
            <person name="Bumgarner R.E."/>
            <person name="Lawrence P."/>
        </authorList>
    </citation>
    <scope>NUCLEOTIDE SEQUENCE [LARGE SCALE GENOMIC DNA]</scope>
    <source>
        <strain evidence="1 2">BL</strain>
    </source>
</reference>
<evidence type="ECO:0000313" key="2">
    <source>
        <dbReference type="Proteomes" id="UP000027473"/>
    </source>
</evidence>
<sequence length="111" mass="13091">MTKLESLLIYLEKNPTATYDEIYKDIKVNKQMAKTYIYRLKVRGYLAKDENGYKVLKTFTEETGERNSRADYKIGVIQHLIDTFTDDFDNAQSFEERDGISKRVIQLLHMI</sequence>
<proteinExistence type="predicted"/>